<protein>
    <submittedName>
        <fullName evidence="1">Type II toxin-antitoxin system YhaV family toxin</fullName>
    </submittedName>
</protein>
<dbReference type="Proteomes" id="UP000658514">
    <property type="component" value="Unassembled WGS sequence"/>
</dbReference>
<keyword evidence="2" id="KW-1185">Reference proteome</keyword>
<dbReference type="InterPro" id="IPR021679">
    <property type="entry name" value="Toxin_endonuclease_YhaV"/>
</dbReference>
<name>A0ABR8ADU2_9CYAN</name>
<organism evidence="1 2">
    <name type="scientific">Calothrix parietina FACHB-288</name>
    <dbReference type="NCBI Taxonomy" id="2692896"/>
    <lineage>
        <taxon>Bacteria</taxon>
        <taxon>Bacillati</taxon>
        <taxon>Cyanobacteriota</taxon>
        <taxon>Cyanophyceae</taxon>
        <taxon>Nostocales</taxon>
        <taxon>Calotrichaceae</taxon>
        <taxon>Calothrix</taxon>
    </lineage>
</organism>
<evidence type="ECO:0000313" key="2">
    <source>
        <dbReference type="Proteomes" id="UP000658514"/>
    </source>
</evidence>
<accession>A0ABR8ADU2</accession>
<sequence length="155" mass="17866">MPKFVSNNWEIYFHPQLFGTQYQELFDRVSELRKNLPEAEFKTHATVKLFAAITVAIETKIPADPLASHFALTGALKRYGRVKKMGLPERYRLFFRAFDATKLKAIVILWLGFPRKEGAKDDCYEVFTKMVARGTFPDSLDELIAESEKSQDEPE</sequence>
<comment type="caution">
    <text evidence="1">The sequence shown here is derived from an EMBL/GenBank/DDBJ whole genome shotgun (WGS) entry which is preliminary data.</text>
</comment>
<reference evidence="1 2" key="1">
    <citation type="journal article" date="2020" name="ISME J.">
        <title>Comparative genomics reveals insights into cyanobacterial evolution and habitat adaptation.</title>
        <authorList>
            <person name="Chen M.Y."/>
            <person name="Teng W.K."/>
            <person name="Zhao L."/>
            <person name="Hu C.X."/>
            <person name="Zhou Y.K."/>
            <person name="Han B.P."/>
            <person name="Song L.R."/>
            <person name="Shu W.S."/>
        </authorList>
    </citation>
    <scope>NUCLEOTIDE SEQUENCE [LARGE SCALE GENOMIC DNA]</scope>
    <source>
        <strain evidence="1 2">FACHB-288</strain>
    </source>
</reference>
<proteinExistence type="predicted"/>
<evidence type="ECO:0000313" key="1">
    <source>
        <dbReference type="EMBL" id="MBD2196702.1"/>
    </source>
</evidence>
<dbReference type="RefSeq" id="WP_190539894.1">
    <property type="nucleotide sequence ID" value="NZ_CAWPNO010000052.1"/>
</dbReference>
<dbReference type="EMBL" id="JACJQH010000020">
    <property type="protein sequence ID" value="MBD2196702.1"/>
    <property type="molecule type" value="Genomic_DNA"/>
</dbReference>
<gene>
    <name evidence="1" type="ORF">H6G24_14525</name>
</gene>
<dbReference type="Pfam" id="PF11663">
    <property type="entry name" value="Toxin_YhaV"/>
    <property type="match status" value="1"/>
</dbReference>